<dbReference type="Proteomes" id="UP001596163">
    <property type="component" value="Unassembled WGS sequence"/>
</dbReference>
<organism evidence="1 2">
    <name type="scientific">Algoriphagus aquatilis</name>
    <dbReference type="NCBI Taxonomy" id="490186"/>
    <lineage>
        <taxon>Bacteria</taxon>
        <taxon>Pseudomonadati</taxon>
        <taxon>Bacteroidota</taxon>
        <taxon>Cytophagia</taxon>
        <taxon>Cytophagales</taxon>
        <taxon>Cyclobacteriaceae</taxon>
        <taxon>Algoriphagus</taxon>
    </lineage>
</organism>
<comment type="caution">
    <text evidence="1">The sequence shown here is derived from an EMBL/GenBank/DDBJ whole genome shotgun (WGS) entry which is preliminary data.</text>
</comment>
<dbReference type="EMBL" id="JBHSKS010000014">
    <property type="protein sequence ID" value="MFC5193170.1"/>
    <property type="molecule type" value="Genomic_DNA"/>
</dbReference>
<dbReference type="SUPFAM" id="SSF52172">
    <property type="entry name" value="CheY-like"/>
    <property type="match status" value="1"/>
</dbReference>
<evidence type="ECO:0008006" key="3">
    <source>
        <dbReference type="Google" id="ProtNLM"/>
    </source>
</evidence>
<sequence>MGYITGSKEVVVLIGSTKTKFQEIDEKIESIFFNTVLVWLKDFDAVKEYFQKVGKVKLILLDQDVPGFNGQYLVSEINELSGNSPIVFLSEVPLNGKNYTSVMDKFNLRQRPNGYFLS</sequence>
<evidence type="ECO:0000313" key="1">
    <source>
        <dbReference type="EMBL" id="MFC5193170.1"/>
    </source>
</evidence>
<dbReference type="InterPro" id="IPR011006">
    <property type="entry name" value="CheY-like_superfamily"/>
</dbReference>
<dbReference type="RefSeq" id="WP_377916862.1">
    <property type="nucleotide sequence ID" value="NZ_JBHSKS010000014.1"/>
</dbReference>
<accession>A0ABW0C0M4</accession>
<reference evidence="2" key="1">
    <citation type="journal article" date="2019" name="Int. J. Syst. Evol. Microbiol.">
        <title>The Global Catalogue of Microorganisms (GCM) 10K type strain sequencing project: providing services to taxonomists for standard genome sequencing and annotation.</title>
        <authorList>
            <consortium name="The Broad Institute Genomics Platform"/>
            <consortium name="The Broad Institute Genome Sequencing Center for Infectious Disease"/>
            <person name="Wu L."/>
            <person name="Ma J."/>
        </authorList>
    </citation>
    <scope>NUCLEOTIDE SEQUENCE [LARGE SCALE GENOMIC DNA]</scope>
    <source>
        <strain evidence="2">CGMCC 1.7030</strain>
    </source>
</reference>
<name>A0ABW0C0M4_9BACT</name>
<gene>
    <name evidence="1" type="ORF">ACFPIK_15470</name>
</gene>
<keyword evidence="2" id="KW-1185">Reference proteome</keyword>
<evidence type="ECO:0000313" key="2">
    <source>
        <dbReference type="Proteomes" id="UP001596163"/>
    </source>
</evidence>
<proteinExistence type="predicted"/>
<protein>
    <recommendedName>
        <fullName evidence="3">Response regulatory domain-containing protein</fullName>
    </recommendedName>
</protein>